<dbReference type="AlphaFoldDB" id="A0A381Q4V5"/>
<proteinExistence type="predicted"/>
<sequence length="65" mass="7281">MESEHAAELSSVAAQLADLVHRVENLAGEGDPDRTEDRSALLEVERHLRGALREMERSRRATEGR</sequence>
<reference evidence="1" key="1">
    <citation type="submission" date="2018-05" db="EMBL/GenBank/DDBJ databases">
        <authorList>
            <person name="Lanie J.A."/>
            <person name="Ng W.-L."/>
            <person name="Kazmierczak K.M."/>
            <person name="Andrzejewski T.M."/>
            <person name="Davidsen T.M."/>
            <person name="Wayne K.J."/>
            <person name="Tettelin H."/>
            <person name="Glass J.I."/>
            <person name="Rusch D."/>
            <person name="Podicherti R."/>
            <person name="Tsui H.-C.T."/>
            <person name="Winkler M.E."/>
        </authorList>
    </citation>
    <scope>NUCLEOTIDE SEQUENCE</scope>
</reference>
<organism evidence="1">
    <name type="scientific">marine metagenome</name>
    <dbReference type="NCBI Taxonomy" id="408172"/>
    <lineage>
        <taxon>unclassified sequences</taxon>
        <taxon>metagenomes</taxon>
        <taxon>ecological metagenomes</taxon>
    </lineage>
</organism>
<name>A0A381Q4V5_9ZZZZ</name>
<evidence type="ECO:0000313" key="1">
    <source>
        <dbReference type="EMBL" id="SUZ73968.1"/>
    </source>
</evidence>
<gene>
    <name evidence="1" type="ORF">METZ01_LOCUS26822</name>
</gene>
<accession>A0A381Q4V5</accession>
<protein>
    <submittedName>
        <fullName evidence="1">Uncharacterized protein</fullName>
    </submittedName>
</protein>
<dbReference type="EMBL" id="UINC01001195">
    <property type="protein sequence ID" value="SUZ73968.1"/>
    <property type="molecule type" value="Genomic_DNA"/>
</dbReference>